<protein>
    <submittedName>
        <fullName evidence="4">DNRLRE domain-containing protein</fullName>
    </submittedName>
</protein>
<dbReference type="CDD" id="cd00081">
    <property type="entry name" value="Hint"/>
    <property type="match status" value="1"/>
</dbReference>
<accession>A0A927U9R1</accession>
<dbReference type="NCBIfam" id="NF033679">
    <property type="entry name" value="DNRLRE_dom"/>
    <property type="match status" value="1"/>
</dbReference>
<evidence type="ECO:0000313" key="4">
    <source>
        <dbReference type="EMBL" id="MBE5920630.1"/>
    </source>
</evidence>
<dbReference type="InterPro" id="IPR056823">
    <property type="entry name" value="TEN-like_YD-shell"/>
</dbReference>
<dbReference type="InterPro" id="IPR003587">
    <property type="entry name" value="Hint_dom_N"/>
</dbReference>
<dbReference type="InterPro" id="IPR006141">
    <property type="entry name" value="Intein_N"/>
</dbReference>
<feature type="domain" description="Hint" evidence="3">
    <location>
        <begin position="2443"/>
        <end position="2532"/>
    </location>
</feature>
<dbReference type="PROSITE" id="PS50817">
    <property type="entry name" value="INTEIN_N_TER"/>
    <property type="match status" value="1"/>
</dbReference>
<dbReference type="Proteomes" id="UP000766246">
    <property type="component" value="Unassembled WGS sequence"/>
</dbReference>
<dbReference type="InterPro" id="IPR022385">
    <property type="entry name" value="Rhs_assc_core"/>
</dbReference>
<evidence type="ECO:0000256" key="1">
    <source>
        <dbReference type="ARBA" id="ARBA00022737"/>
    </source>
</evidence>
<reference evidence="4" key="1">
    <citation type="submission" date="2019-04" db="EMBL/GenBank/DDBJ databases">
        <title>Evolution of Biomass-Degrading Anaerobic Consortia Revealed by Metagenomics.</title>
        <authorList>
            <person name="Peng X."/>
        </authorList>
    </citation>
    <scope>NUCLEOTIDE SEQUENCE</scope>
    <source>
        <strain evidence="4">SIG311</strain>
    </source>
</reference>
<proteinExistence type="predicted"/>
<keyword evidence="1" id="KW-0677">Repeat</keyword>
<dbReference type="Gene3D" id="2.180.10.10">
    <property type="entry name" value="RHS repeat-associated core"/>
    <property type="match status" value="1"/>
</dbReference>
<evidence type="ECO:0000259" key="3">
    <source>
        <dbReference type="SMART" id="SM00306"/>
    </source>
</evidence>
<dbReference type="SUPFAM" id="SSF51294">
    <property type="entry name" value="Hedgehog/intein (Hint) domain"/>
    <property type="match status" value="1"/>
</dbReference>
<comment type="caution">
    <text evidence="4">The sequence shown here is derived from an EMBL/GenBank/DDBJ whole genome shotgun (WGS) entry which is preliminary data.</text>
</comment>
<dbReference type="PROSITE" id="PS50818">
    <property type="entry name" value="INTEIN_C_TER"/>
    <property type="match status" value="1"/>
</dbReference>
<feature type="compositionally biased region" description="Basic and acidic residues" evidence="2">
    <location>
        <begin position="367"/>
        <end position="377"/>
    </location>
</feature>
<sequence>MLKMKNLLKRIISLVLIVTMIFSEKELKVLAEEIEDDIIEEEIAAEEEEEKTKEIDYTKANIDTPVSIVSEIVESRNEFSKEYLLSDGSRSLVVYDQPVHYLSEAGNYVEIDNSLVETEEGYENADNEYDVTFTDNGESQGEVKFEADDYKIDFSYIDDMASEESPNLETEVKDAQESVSDVIQFGHVINSSTITYDGYNNGVKLEYEPVSSGVKENIIVNEPGKNRFVFKINTYGLTPRINEFNEVELIDKDSNQVKYYFPAPFMEDADGNYSEEVYYSFADKNLTVNTVENDSDVKEIPETDEYESKDTKVEDTKAEDISEDSDDKLNTEVDIENESLSESESIETEIEDEIKNKSEDEIVDNQKISEEADKDNVSEENEEETEEDSTDSLIDSDVSEDDTGNENHSVNNDEFIYLSIIADDAWMAKASYPVIIDPIIKPVINVASVDAYSVSNQNARQTGNFYSGLDGNNNLFRAFIKFDLPNIGTNRIISDAELNIKGTVDKTKSKNRCDYVVIKKINSDWSYKGVEDKTTLVWDNKPSCDERNIDFVKMVNGNSYFNITKPVREWYEGISPNYGLSIQSYDESRYGVFRWNITDSNTPFLKITYRDMTGLEEYWGTHQTAVGTAGNGYINDYTGALTIVNEDVTTKGQRKPLDIKHVYNSNSDADDKWSLNYDERIYIPAGETDITNYPYVYVDEDGTRHFFKGSDVTYFENGAQKVVKKGPNKAGYMAATDEDGLKLFIVPVNDATLKEKYPLKLIDKSASNVKYFDASGHLALITDSNQYENGKNSGTNEKNRIEISYEEYGEPASKDDFNKGIEAAGWLRDNILQKENPDEITKNLMYDQLDAAIDSLLFSDYVKYNYNVAKNVVNAQKEYTVIINRNVVKVDTIKAKAKLIAEDLTKALEYANKFEMRAKRIVSVTDAVNRTSVIKYDAAGNLVSISDPSHNNLENKYFYDELGRLTQINYCNGKKAFYTYIDGNYVSSMQDDSGYRVNYSYSGGHVSKVEEFDAEGNPGQTYSIEYCTNNTNKFRFSGLDDVYGNDDDVINTYVFDAQGRNISVYSNIIGKTEILGSQATTYADNIGKNIARTTYNDQNNSAPSNYLRNGNFENGLNDWKNIKGNESEIGESETHYLGAESARIKPNGQISAIYQEVDLGPGNYVLSYRTMNTGNNTYSGSFETVEQIPNNASYASSDGDWKFVYTSIHLDTQTKVYVFLCAQGNSETYFDSVVLENGSIPTGYFSNSDVGSASAKKDSSYTRHKIKDNAVKGRQTSNLLVNHDFEYNDGKWTAYSKDGKPAGKINVSNLNNDPNISGEYIGSKSALFNVAAIKGMYAGVKQAVKLGPGTYTFSAYVNSLNTIGTNTYLVVTDEKGNRTKSQPIESTVKDIDKGWKRIDVTFSVDGDKSKNDKSEVTVAIETECAANAIGKKIFCDSVQLETGCVANPYNILEDGSFELADSNTPYRWENTKKATFVDEILSNEGVDGGKCYHITGEPGANKFLKCKPILCKKNESYILSGWFKTDSAPVRDKREIKVKVSHSDENSYYESSLGLDEYSEGWKYFSLILPAHNWRNVAVEFQFGANIGDFYLDDLQLSKNDVYTNDYTKTGNIIAYNQGKKSASNGYDVYNRLNKTISPSGATQTITYDKTNHATKVTSTCGPDTTIGYDKYGNVIKQDIYKGKSNHIYAENTYTDDGNYLASTLKNNGSIVKYTFDENLGLKTSETVPAYRGFKPTKISYDYDDAEHISEVTKTTPTGAKRNIKYGYGAFDDLASIEHNGFKYEYTYDGFGNVLTKSIAGTVIEANTYNEFNGSLKTTTFADGSQKKVKNDEYGNIKEAVSVVNGKEKTTDRYKYYNNGNVAKHFDDTVGLTEEYRYNVSNDVVSVKESVELSGKKHETENLLTYNTSGGVENAIYMMDGVKQKYLYTYDKDGKSLNSVLPDASSYTRSYDILRRNNKNVYIPKKGADPTKKLVVKLGYEKVVDDNKNRTDNNVTTYENLIGATTTKADSGFEYSYDAEGNIQEIKYSKSATKNAEDNAGTRVYRYNPFGEIQQTEEHFENGRYKKCSYHYDEGGNITKEVVRTDDGVQKSHEYNYDAQWKDKLISYDNQKIEYDDMGHPTNYLGKEMRWNAINNSLTYVKSGENEYKYKYTSGGKRIQKKTNQGTTDYIYSGDVLLSEITDKDRLNYYYDSEGNVIEIGYQKFDGADYGAETRYFYTRNGQGDIIGIYRCSDSVRVGSYEYDLWGNLISISENDAPKVNVKDDAFILKRNPLRYRGYYYDSETKFYYLNSRYYDPAVHRFISADSIIAGVSEDVNGYNLFEYCNNNPINQKDASGYLPELTNNQKIAVGLAVITTIAVVGAITVATAGVGAPLACTAYGMLNGAIIGSVSGAASEAVMSGGLAYLATGDAQAAKQAAIDGAADGFMWGSVTGAVTGGMKSPHCFVAGTLVCTVDGEVPIEDIEVGDYVLAENPDTGEIDYKPVLETYEHDTYDVVYLTIDGEEFITTEGHPFYTLERGFVKAGELRYSDTLMDSNGGKLHLDSKSKEHLENPVIVYNFAVEDYHTYFVGENDVLVHNMCAMNTGELSNNSLRHIRKHSFSNLQKQAAHLTDEQLAQKLKNTTFFNKNWTPEQISQYTQEAYNILRSQNKFGENIIEIHGELMKVYIKADGTFDTAFGLYEYFVSDFR</sequence>
<dbReference type="SMART" id="SM00306">
    <property type="entry name" value="HintN"/>
    <property type="match status" value="1"/>
</dbReference>
<dbReference type="Pfam" id="PF25023">
    <property type="entry name" value="TEN_YD-shell"/>
    <property type="match status" value="1"/>
</dbReference>
<feature type="compositionally biased region" description="Basic and acidic residues" evidence="2">
    <location>
        <begin position="295"/>
        <end position="320"/>
    </location>
</feature>
<dbReference type="Gene3D" id="2.60.120.260">
    <property type="entry name" value="Galactose-binding domain-like"/>
    <property type="match status" value="3"/>
</dbReference>
<dbReference type="GO" id="GO:0016539">
    <property type="term" value="P:intein-mediated protein splicing"/>
    <property type="evidence" value="ECO:0007669"/>
    <property type="project" value="InterPro"/>
</dbReference>
<gene>
    <name evidence="4" type="ORF">E7272_12425</name>
</gene>
<dbReference type="EMBL" id="SVER01000041">
    <property type="protein sequence ID" value="MBE5920630.1"/>
    <property type="molecule type" value="Genomic_DNA"/>
</dbReference>
<dbReference type="PANTHER" id="PTHR32305">
    <property type="match status" value="1"/>
</dbReference>
<feature type="compositionally biased region" description="Acidic residues" evidence="2">
    <location>
        <begin position="333"/>
        <end position="352"/>
    </location>
</feature>
<name>A0A927U9R1_9FIRM</name>
<dbReference type="InterPro" id="IPR050708">
    <property type="entry name" value="T6SS_VgrG/RHS"/>
</dbReference>
<dbReference type="Gene3D" id="2.170.16.10">
    <property type="entry name" value="Hedgehog/Intein (Hint) domain"/>
    <property type="match status" value="1"/>
</dbReference>
<organism evidence="4 5">
    <name type="scientific">Pseudobutyrivibrio ruminis</name>
    <dbReference type="NCBI Taxonomy" id="46206"/>
    <lineage>
        <taxon>Bacteria</taxon>
        <taxon>Bacillati</taxon>
        <taxon>Bacillota</taxon>
        <taxon>Clostridia</taxon>
        <taxon>Lachnospirales</taxon>
        <taxon>Lachnospiraceae</taxon>
        <taxon>Pseudobutyrivibrio</taxon>
    </lineage>
</organism>
<dbReference type="NCBIfam" id="TIGR03696">
    <property type="entry name" value="Rhs_assc_core"/>
    <property type="match status" value="1"/>
</dbReference>
<feature type="region of interest" description="Disordered" evidence="2">
    <location>
        <begin position="292"/>
        <end position="409"/>
    </location>
</feature>
<feature type="compositionally biased region" description="Acidic residues" evidence="2">
    <location>
        <begin position="378"/>
        <end position="390"/>
    </location>
</feature>
<dbReference type="InterPro" id="IPR036844">
    <property type="entry name" value="Hint_dom_sf"/>
</dbReference>
<dbReference type="Pfam" id="PF07591">
    <property type="entry name" value="PT-HINT"/>
    <property type="match status" value="1"/>
</dbReference>
<dbReference type="InterPro" id="IPR030934">
    <property type="entry name" value="Intein_C"/>
</dbReference>
<dbReference type="PANTHER" id="PTHR32305:SF17">
    <property type="entry name" value="TRNA NUCLEASE WAPA"/>
    <property type="match status" value="1"/>
</dbReference>
<evidence type="ECO:0000256" key="2">
    <source>
        <dbReference type="SAM" id="MobiDB-lite"/>
    </source>
</evidence>
<evidence type="ECO:0000313" key="5">
    <source>
        <dbReference type="Proteomes" id="UP000766246"/>
    </source>
</evidence>